<accession>A0AAV9V0I7</accession>
<keyword evidence="1" id="KW-0472">Membrane</keyword>
<feature type="transmembrane region" description="Helical" evidence="1">
    <location>
        <begin position="124"/>
        <end position="145"/>
    </location>
</feature>
<comment type="caution">
    <text evidence="3">The sequence shown here is derived from an EMBL/GenBank/DDBJ whole genome shotgun (WGS) entry which is preliminary data.</text>
</comment>
<evidence type="ECO:0000259" key="2">
    <source>
        <dbReference type="Pfam" id="PF24803"/>
    </source>
</evidence>
<dbReference type="InterPro" id="IPR056121">
    <property type="entry name" value="DUF7704"/>
</dbReference>
<organism evidence="3 4">
    <name type="scientific">Orbilia brochopaga</name>
    <dbReference type="NCBI Taxonomy" id="3140254"/>
    <lineage>
        <taxon>Eukaryota</taxon>
        <taxon>Fungi</taxon>
        <taxon>Dikarya</taxon>
        <taxon>Ascomycota</taxon>
        <taxon>Pezizomycotina</taxon>
        <taxon>Orbiliomycetes</taxon>
        <taxon>Orbiliales</taxon>
        <taxon>Orbiliaceae</taxon>
        <taxon>Orbilia</taxon>
    </lineage>
</organism>
<dbReference type="EMBL" id="JAVHNQ010000003">
    <property type="protein sequence ID" value="KAK6353377.1"/>
    <property type="molecule type" value="Genomic_DNA"/>
</dbReference>
<keyword evidence="1" id="KW-0812">Transmembrane</keyword>
<sequence>MATLLPPVPYWVFCVFEPISTFAGLGYAVLNTDKFVAEQLPDVEVSALSPQGTLVAWQTGNLFGIMAMMAIAVLWSTSEVAVVKRYLVALLLGDIGHLAAVWWHMGTADFVGAHRWNVFTWGNIGATIFLAVVRLGTLAGLFGAVEPQPSTKQKVK</sequence>
<proteinExistence type="predicted"/>
<dbReference type="Pfam" id="PF24803">
    <property type="entry name" value="DUF7704"/>
    <property type="match status" value="1"/>
</dbReference>
<evidence type="ECO:0000313" key="3">
    <source>
        <dbReference type="EMBL" id="KAK6353377.1"/>
    </source>
</evidence>
<name>A0AAV9V0I7_9PEZI</name>
<dbReference type="PANTHER" id="PTHR37019:SF2">
    <property type="entry name" value="EXPERA DOMAIN-CONTAINING PROTEIN"/>
    <property type="match status" value="1"/>
</dbReference>
<reference evidence="3 4" key="1">
    <citation type="submission" date="2019-10" db="EMBL/GenBank/DDBJ databases">
        <authorList>
            <person name="Palmer J.M."/>
        </authorList>
    </citation>
    <scope>NUCLEOTIDE SEQUENCE [LARGE SCALE GENOMIC DNA]</scope>
    <source>
        <strain evidence="3 4">TWF696</strain>
    </source>
</reference>
<feature type="transmembrane region" description="Helical" evidence="1">
    <location>
        <begin position="55"/>
        <end position="74"/>
    </location>
</feature>
<dbReference type="AlphaFoldDB" id="A0AAV9V0I7"/>
<keyword evidence="1" id="KW-1133">Transmembrane helix</keyword>
<keyword evidence="4" id="KW-1185">Reference proteome</keyword>
<gene>
    <name evidence="3" type="ORF">TWF696_005344</name>
</gene>
<evidence type="ECO:0000313" key="4">
    <source>
        <dbReference type="Proteomes" id="UP001375240"/>
    </source>
</evidence>
<dbReference type="Proteomes" id="UP001375240">
    <property type="component" value="Unassembled WGS sequence"/>
</dbReference>
<protein>
    <recommendedName>
        <fullName evidence="2">DUF7704 domain-containing protein</fullName>
    </recommendedName>
</protein>
<dbReference type="PANTHER" id="PTHR37019">
    <property type="entry name" value="CHROMOSOME 1, WHOLE GENOME SHOTGUN SEQUENCE"/>
    <property type="match status" value="1"/>
</dbReference>
<feature type="domain" description="DUF7704" evidence="2">
    <location>
        <begin position="2"/>
        <end position="143"/>
    </location>
</feature>
<evidence type="ECO:0000256" key="1">
    <source>
        <dbReference type="SAM" id="Phobius"/>
    </source>
</evidence>
<feature type="transmembrane region" description="Helical" evidence="1">
    <location>
        <begin position="86"/>
        <end position="104"/>
    </location>
</feature>